<feature type="region of interest" description="Disordered" evidence="1">
    <location>
        <begin position="68"/>
        <end position="120"/>
    </location>
</feature>
<dbReference type="EMBL" id="UYJE01004169">
    <property type="protein sequence ID" value="VDI25552.1"/>
    <property type="molecule type" value="Genomic_DNA"/>
</dbReference>
<gene>
    <name evidence="2" type="ORF">MGAL_10B075469</name>
</gene>
<dbReference type="OrthoDB" id="10063781at2759"/>
<dbReference type="SUPFAM" id="SSF50630">
    <property type="entry name" value="Acid proteases"/>
    <property type="match status" value="1"/>
</dbReference>
<evidence type="ECO:0008006" key="4">
    <source>
        <dbReference type="Google" id="ProtNLM"/>
    </source>
</evidence>
<keyword evidence="3" id="KW-1185">Reference proteome</keyword>
<evidence type="ECO:0000256" key="1">
    <source>
        <dbReference type="SAM" id="MobiDB-lite"/>
    </source>
</evidence>
<dbReference type="InterPro" id="IPR021109">
    <property type="entry name" value="Peptidase_aspartic_dom_sf"/>
</dbReference>
<name>A0A8B6DXH7_MYTGA</name>
<proteinExistence type="predicted"/>
<accession>A0A8B6DXH7</accession>
<comment type="caution">
    <text evidence="2">The sequence shown here is derived from an EMBL/GenBank/DDBJ whole genome shotgun (WGS) entry which is preliminary data.</text>
</comment>
<reference evidence="2" key="1">
    <citation type="submission" date="2018-11" db="EMBL/GenBank/DDBJ databases">
        <authorList>
            <person name="Alioto T."/>
            <person name="Alioto T."/>
        </authorList>
    </citation>
    <scope>NUCLEOTIDE SEQUENCE</scope>
</reference>
<dbReference type="Gene3D" id="2.40.70.10">
    <property type="entry name" value="Acid Proteases"/>
    <property type="match status" value="1"/>
</dbReference>
<sequence>MDCDYGNTEDILIDLIISGVKHSKVQERMLDKGSDLTIAKAIEIGQQFELSQKQLKMIRGEEILRVSEHSYDKKKDHKGTKQQYRRPPVNTQNNNRQDKRRQDTYHHDHQSKCGNCGTTHGNNRCPAKGTTCKYCKKPDHWLKVCRKRLRKINMIQEVDQNSCDSQDSGDELLYISTVKTETWRNSEDRWIVDVHIGDKALPVRIDTGAKCSIISKKSLNKLELKSKMFEITDSKENSEIVHRTQDSTDR</sequence>
<evidence type="ECO:0000313" key="3">
    <source>
        <dbReference type="Proteomes" id="UP000596742"/>
    </source>
</evidence>
<feature type="compositionally biased region" description="Basic and acidic residues" evidence="1">
    <location>
        <begin position="96"/>
        <end position="111"/>
    </location>
</feature>
<feature type="compositionally biased region" description="Basic residues" evidence="1">
    <location>
        <begin position="75"/>
        <end position="84"/>
    </location>
</feature>
<organism evidence="2 3">
    <name type="scientific">Mytilus galloprovincialis</name>
    <name type="common">Mediterranean mussel</name>
    <dbReference type="NCBI Taxonomy" id="29158"/>
    <lineage>
        <taxon>Eukaryota</taxon>
        <taxon>Metazoa</taxon>
        <taxon>Spiralia</taxon>
        <taxon>Lophotrochozoa</taxon>
        <taxon>Mollusca</taxon>
        <taxon>Bivalvia</taxon>
        <taxon>Autobranchia</taxon>
        <taxon>Pteriomorphia</taxon>
        <taxon>Mytilida</taxon>
        <taxon>Mytiloidea</taxon>
        <taxon>Mytilidae</taxon>
        <taxon>Mytilinae</taxon>
        <taxon>Mytilus</taxon>
    </lineage>
</organism>
<protein>
    <recommendedName>
        <fullName evidence="4">Peptidase A2 domain-containing protein</fullName>
    </recommendedName>
</protein>
<evidence type="ECO:0000313" key="2">
    <source>
        <dbReference type="EMBL" id="VDI25552.1"/>
    </source>
</evidence>
<dbReference type="AlphaFoldDB" id="A0A8B6DXH7"/>
<dbReference type="Proteomes" id="UP000596742">
    <property type="component" value="Unassembled WGS sequence"/>
</dbReference>